<feature type="chain" id="PRO_5045173351" description="Cellulose-binding protein" evidence="1">
    <location>
        <begin position="21"/>
        <end position="655"/>
    </location>
</feature>
<dbReference type="RefSeq" id="WP_305171970.1">
    <property type="nucleotide sequence ID" value="NZ_JAUUDS010000001.1"/>
</dbReference>
<gene>
    <name evidence="2" type="ORF">Q5H91_04230</name>
</gene>
<evidence type="ECO:0000313" key="2">
    <source>
        <dbReference type="EMBL" id="MDP1026410.1"/>
    </source>
</evidence>
<dbReference type="PROSITE" id="PS51257">
    <property type="entry name" value="PROKAR_LIPOPROTEIN"/>
    <property type="match status" value="1"/>
</dbReference>
<keyword evidence="1" id="KW-0732">Signal</keyword>
<evidence type="ECO:0008006" key="4">
    <source>
        <dbReference type="Google" id="ProtNLM"/>
    </source>
</evidence>
<keyword evidence="3" id="KW-1185">Reference proteome</keyword>
<dbReference type="EMBL" id="JAUUDS010000001">
    <property type="protein sequence ID" value="MDP1026410.1"/>
    <property type="molecule type" value="Genomic_DNA"/>
</dbReference>
<comment type="caution">
    <text evidence="2">The sequence shown here is derived from an EMBL/GenBank/DDBJ whole genome shotgun (WGS) entry which is preliminary data.</text>
</comment>
<proteinExistence type="predicted"/>
<dbReference type="Proteomes" id="UP001230685">
    <property type="component" value="Unassembled WGS sequence"/>
</dbReference>
<feature type="signal peptide" evidence="1">
    <location>
        <begin position="1"/>
        <end position="20"/>
    </location>
</feature>
<name>A0ABT9EHH2_9SPHN</name>
<sequence length="655" mass="68609">MKRLLLAAFALLAIPSCAVAPAAAQTVAGCGTAAVAKADRTNKAKLATQIACFEKAGLTATAAVAERKTLLAAIVTSAPAPTPAPVAWKDCAVEGGVCRFEGSARVRYGAGERWAEKTATSSIGCNNGSFPDPAPGSVKRCQTTAATVQAQPAPAPEPTASPTPTPSPIAAVSVGSTVPRDKLGVNVAGTAYFSGEQTFANLAFGQGWKNAGVSGWPDLPHADMTADGMPDPARIGAGYGPTLMLTPPAGIRTKAIDVTCTWSGKGVVEVSGPRLANGRATGSGYRFTWTQGAPNGFNWLTLKSSAATNPVRDIDCRVEGAANVGIFSAETIDYYRAFGVLRMLDVSAGNSASPATWATRTMPGDLTQGGSDGLALEHQVGLAVAADADPWLHVPWRADEDYVRRMAQLVHDALPAGRHAYVELSNEVWNYGFPVAGLAREEGVALKLADNQYASAWKLYARRTVAVMKIWADVFKDRPGQLVRVIASQSGNPAHAGYLLAESGEVKPGDLDALAIAPYFGGDLLQTNPDVADGDKLFPLLTVDMRKKLAGEVRENLAKAKAMGLRLISYEAGQHILNGGAEDPRIASLNRDQRMGGLYSEYIPGLVAANDNDVAVLFNASGAISKWGAWGLREYPGQPRSEAPKMDAALKAVGR</sequence>
<evidence type="ECO:0000313" key="3">
    <source>
        <dbReference type="Proteomes" id="UP001230685"/>
    </source>
</evidence>
<organism evidence="2 3">
    <name type="scientific">Sphingomonas aurea</name>
    <dbReference type="NCBI Taxonomy" id="3063994"/>
    <lineage>
        <taxon>Bacteria</taxon>
        <taxon>Pseudomonadati</taxon>
        <taxon>Pseudomonadota</taxon>
        <taxon>Alphaproteobacteria</taxon>
        <taxon>Sphingomonadales</taxon>
        <taxon>Sphingomonadaceae</taxon>
        <taxon>Sphingomonas</taxon>
    </lineage>
</organism>
<protein>
    <recommendedName>
        <fullName evidence="4">Cellulose-binding protein</fullName>
    </recommendedName>
</protein>
<reference evidence="2 3" key="1">
    <citation type="submission" date="2023-07" db="EMBL/GenBank/DDBJ databases">
        <authorList>
            <person name="Kim M.K."/>
        </authorList>
    </citation>
    <scope>NUCLEOTIDE SEQUENCE [LARGE SCALE GENOMIC DNA]</scope>
    <source>
        <strain evidence="2 3">KR1UV-12</strain>
    </source>
</reference>
<evidence type="ECO:0000256" key="1">
    <source>
        <dbReference type="SAM" id="SignalP"/>
    </source>
</evidence>
<accession>A0ABT9EHH2</accession>